<evidence type="ECO:0000259" key="16">
    <source>
        <dbReference type="PROSITE" id="PS50901"/>
    </source>
</evidence>
<organism evidence="17 18">
    <name type="scientific">Candidatus Limisoma intestinavium</name>
    <dbReference type="NCBI Taxonomy" id="2840856"/>
    <lineage>
        <taxon>Bacteria</taxon>
        <taxon>Pseudomonadati</taxon>
        <taxon>Bacteroidota</taxon>
        <taxon>Bacteroidia</taxon>
        <taxon>Bacteroidales</taxon>
        <taxon>Candidatus Limisoma</taxon>
    </lineage>
</organism>
<comment type="caution">
    <text evidence="17">The sequence shown here is derived from an EMBL/GenBank/DDBJ whole genome shotgun (WGS) entry which is preliminary data.</text>
</comment>
<keyword evidence="5 15" id="KW-0812">Transmembrane</keyword>
<dbReference type="CDD" id="cd01127">
    <property type="entry name" value="TrwB_TraG_TraD_VirD4"/>
    <property type="match status" value="1"/>
</dbReference>
<comment type="similarity">
    <text evidence="2">Belongs to the FtsK/SpoIIIE/SftA family.</text>
</comment>
<dbReference type="GO" id="GO:0051301">
    <property type="term" value="P:cell division"/>
    <property type="evidence" value="ECO:0007669"/>
    <property type="project" value="UniProtKB-KW"/>
</dbReference>
<dbReference type="GO" id="GO:0007059">
    <property type="term" value="P:chromosome segregation"/>
    <property type="evidence" value="ECO:0007669"/>
    <property type="project" value="UniProtKB-KW"/>
</dbReference>
<dbReference type="InterPro" id="IPR025199">
    <property type="entry name" value="FtsK_4TM"/>
</dbReference>
<dbReference type="Gene3D" id="3.40.50.300">
    <property type="entry name" value="P-loop containing nucleotide triphosphate hydrolases"/>
    <property type="match status" value="1"/>
</dbReference>
<dbReference type="InterPro" id="IPR002543">
    <property type="entry name" value="FtsK_dom"/>
</dbReference>
<keyword evidence="9 15" id="KW-1133">Transmembrane helix</keyword>
<dbReference type="InterPro" id="IPR050206">
    <property type="entry name" value="FtsK/SpoIIIE/SftA"/>
</dbReference>
<evidence type="ECO:0000256" key="15">
    <source>
        <dbReference type="SAM" id="Phobius"/>
    </source>
</evidence>
<dbReference type="PROSITE" id="PS50901">
    <property type="entry name" value="FTSK"/>
    <property type="match status" value="1"/>
</dbReference>
<evidence type="ECO:0000256" key="13">
    <source>
        <dbReference type="PROSITE-ProRule" id="PRU00289"/>
    </source>
</evidence>
<dbReference type="Pfam" id="PF17854">
    <property type="entry name" value="FtsK_alpha"/>
    <property type="match status" value="1"/>
</dbReference>
<dbReference type="GO" id="GO:0003677">
    <property type="term" value="F:DNA binding"/>
    <property type="evidence" value="ECO:0007669"/>
    <property type="project" value="UniProtKB-KW"/>
</dbReference>
<feature type="domain" description="FtsK" evidence="16">
    <location>
        <begin position="431"/>
        <end position="636"/>
    </location>
</feature>
<feature type="region of interest" description="Disordered" evidence="14">
    <location>
        <begin position="202"/>
        <end position="233"/>
    </location>
</feature>
<gene>
    <name evidence="17" type="ORF">IAD18_01100</name>
</gene>
<dbReference type="GO" id="GO:0005524">
    <property type="term" value="F:ATP binding"/>
    <property type="evidence" value="ECO:0007669"/>
    <property type="project" value="UniProtKB-UniRule"/>
</dbReference>
<dbReference type="Gene3D" id="1.10.10.10">
    <property type="entry name" value="Winged helix-like DNA-binding domain superfamily/Winged helix DNA-binding domain"/>
    <property type="match status" value="1"/>
</dbReference>
<dbReference type="GO" id="GO:0005886">
    <property type="term" value="C:plasma membrane"/>
    <property type="evidence" value="ECO:0007669"/>
    <property type="project" value="UniProtKB-SubCell"/>
</dbReference>
<keyword evidence="4" id="KW-0132">Cell division</keyword>
<dbReference type="SUPFAM" id="SSF52540">
    <property type="entry name" value="P-loop containing nucleoside triphosphate hydrolases"/>
    <property type="match status" value="1"/>
</dbReference>
<keyword evidence="12" id="KW-0131">Cell cycle</keyword>
<dbReference type="Pfam" id="PF01580">
    <property type="entry name" value="FtsK_SpoIIIE"/>
    <property type="match status" value="1"/>
</dbReference>
<feature type="compositionally biased region" description="Basic and acidic residues" evidence="14">
    <location>
        <begin position="202"/>
        <end position="212"/>
    </location>
</feature>
<dbReference type="SUPFAM" id="SSF46785">
    <property type="entry name" value="Winged helix' DNA-binding domain"/>
    <property type="match status" value="1"/>
</dbReference>
<dbReference type="PANTHER" id="PTHR22683:SF41">
    <property type="entry name" value="DNA TRANSLOCASE FTSK"/>
    <property type="match status" value="1"/>
</dbReference>
<dbReference type="InterPro" id="IPR027417">
    <property type="entry name" value="P-loop_NTPase"/>
</dbReference>
<keyword evidence="8 13" id="KW-0067">ATP-binding</keyword>
<sequence>MPFLKDKRFRRVTGAIFILFAIYLLISGVSYFSTGAADQSAVDANSILANAKSQNIQNQGGPLGASLSELLFNKGFGWGAFCLIYMLGALGLKLIWKYKYRASSTILISLVATVTISSILGFTDMLFGNDSFFATGGAHGKYLNAFIFNVSGLFGCIAANIILIIILIALTINTLQRIYRRYMQFLANRKLNNLERRHAEERLRRNTFDESGRQNTMPERTEPAQPTPEKIPNNHATAIVDKPAETAIVEPVATTVRPANEKTNDIPITIKTGKIEKAENISEKPFDPTAELSRYKFPPTSLLRDIPEQKKITVDIREQEENKERITKTLSDYSIDIRSIEVCVGPTVTLYEIIPAEGVRISKIKNLEDDIALSLAALGIRIIAPIPGKGTIGIEVPNKEKRIVPMRAVIESKKFQECKYDLPIALGSTISNDIFIADLAKMPHLLVAGATGQGKSVGLNAIITSLLYKKHPSELKFVMVDPKMVEFGMYSKLEYHYIAKTADEDEPIITNMHKTVATLKSLVAEMENRLVLLRDANVRNIKEYNDKFIARRLNPEKGHKFMPYIVVIIDEFADLIMNIGKEVETPIARITQKARAVGIHMILATQRPDVKVITGVIKANCPARIAFRVSGVTDSRIILDRPGAQQLIGRGDMLISYNNEITRVQCAFVDTPEVEDITDFIEQQPGFDHAYELPEYTPDMEEGTTTASLGSIAERDALFEDAAAFIVSNGQSASTSSLQRRYSIGYNRAGKIMDQLEAAGIVGPSQGGKPRQVLIDSIQLTSMLENH</sequence>
<evidence type="ECO:0000256" key="14">
    <source>
        <dbReference type="SAM" id="MobiDB-lite"/>
    </source>
</evidence>
<protein>
    <submittedName>
        <fullName evidence="17">DNA translocase FtsK 4TM domain-containing protein</fullName>
    </submittedName>
</protein>
<evidence type="ECO:0000256" key="7">
    <source>
        <dbReference type="ARBA" id="ARBA00022829"/>
    </source>
</evidence>
<evidence type="ECO:0000256" key="2">
    <source>
        <dbReference type="ARBA" id="ARBA00006474"/>
    </source>
</evidence>
<evidence type="ECO:0000256" key="1">
    <source>
        <dbReference type="ARBA" id="ARBA00004651"/>
    </source>
</evidence>
<dbReference type="Gene3D" id="3.30.980.40">
    <property type="match status" value="1"/>
</dbReference>
<dbReference type="PANTHER" id="PTHR22683">
    <property type="entry name" value="SPORULATION PROTEIN RELATED"/>
    <property type="match status" value="1"/>
</dbReference>
<evidence type="ECO:0000256" key="11">
    <source>
        <dbReference type="ARBA" id="ARBA00023136"/>
    </source>
</evidence>
<name>A0A9D1LG25_9BACT</name>
<evidence type="ECO:0000256" key="10">
    <source>
        <dbReference type="ARBA" id="ARBA00023125"/>
    </source>
</evidence>
<evidence type="ECO:0000313" key="18">
    <source>
        <dbReference type="Proteomes" id="UP000824076"/>
    </source>
</evidence>
<evidence type="ECO:0000256" key="8">
    <source>
        <dbReference type="ARBA" id="ARBA00022840"/>
    </source>
</evidence>
<keyword evidence="11 15" id="KW-0472">Membrane</keyword>
<dbReference type="SMART" id="SM00843">
    <property type="entry name" value="Ftsk_gamma"/>
    <property type="match status" value="1"/>
</dbReference>
<dbReference type="EMBL" id="DVMS01000028">
    <property type="protein sequence ID" value="HIU38245.1"/>
    <property type="molecule type" value="Genomic_DNA"/>
</dbReference>
<feature type="transmembrane region" description="Helical" evidence="15">
    <location>
        <begin position="76"/>
        <end position="95"/>
    </location>
</feature>
<dbReference type="InterPro" id="IPR041027">
    <property type="entry name" value="FtsK_alpha"/>
</dbReference>
<feature type="transmembrane region" description="Helical" evidence="15">
    <location>
        <begin position="107"/>
        <end position="127"/>
    </location>
</feature>
<dbReference type="Proteomes" id="UP000824076">
    <property type="component" value="Unassembled WGS sequence"/>
</dbReference>
<proteinExistence type="inferred from homology"/>
<keyword evidence="10" id="KW-0238">DNA-binding</keyword>
<dbReference type="InterPro" id="IPR036390">
    <property type="entry name" value="WH_DNA-bd_sf"/>
</dbReference>
<reference evidence="17" key="2">
    <citation type="journal article" date="2021" name="PeerJ">
        <title>Extensive microbial diversity within the chicken gut microbiome revealed by metagenomics and culture.</title>
        <authorList>
            <person name="Gilroy R."/>
            <person name="Ravi A."/>
            <person name="Getino M."/>
            <person name="Pursley I."/>
            <person name="Horton D.L."/>
            <person name="Alikhan N.F."/>
            <person name="Baker D."/>
            <person name="Gharbi K."/>
            <person name="Hall N."/>
            <person name="Watson M."/>
            <person name="Adriaenssens E.M."/>
            <person name="Foster-Nyarko E."/>
            <person name="Jarju S."/>
            <person name="Secka A."/>
            <person name="Antonio M."/>
            <person name="Oren A."/>
            <person name="Chaudhuri R.R."/>
            <person name="La Ragione R."/>
            <person name="Hildebrand F."/>
            <person name="Pallen M.J."/>
        </authorList>
    </citation>
    <scope>NUCLEOTIDE SEQUENCE</scope>
    <source>
        <strain evidence="17">17073</strain>
    </source>
</reference>
<dbReference type="Pfam" id="PF13491">
    <property type="entry name" value="FtsK_4TM"/>
    <property type="match status" value="1"/>
</dbReference>
<dbReference type="Pfam" id="PF09397">
    <property type="entry name" value="FtsK_gamma"/>
    <property type="match status" value="1"/>
</dbReference>
<keyword evidence="3" id="KW-1003">Cell membrane</keyword>
<feature type="binding site" evidence="13">
    <location>
        <begin position="449"/>
        <end position="456"/>
    </location>
    <ligand>
        <name>ATP</name>
        <dbReference type="ChEBI" id="CHEBI:30616"/>
    </ligand>
</feature>
<keyword evidence="7" id="KW-0159">Chromosome partition</keyword>
<reference evidence="17" key="1">
    <citation type="submission" date="2020-10" db="EMBL/GenBank/DDBJ databases">
        <authorList>
            <person name="Gilroy R."/>
        </authorList>
    </citation>
    <scope>NUCLEOTIDE SEQUENCE</scope>
    <source>
        <strain evidence="17">17073</strain>
    </source>
</reference>
<evidence type="ECO:0000256" key="9">
    <source>
        <dbReference type="ARBA" id="ARBA00022989"/>
    </source>
</evidence>
<feature type="transmembrane region" description="Helical" evidence="15">
    <location>
        <begin position="12"/>
        <end position="32"/>
    </location>
</feature>
<evidence type="ECO:0000256" key="4">
    <source>
        <dbReference type="ARBA" id="ARBA00022618"/>
    </source>
</evidence>
<evidence type="ECO:0000256" key="12">
    <source>
        <dbReference type="ARBA" id="ARBA00023306"/>
    </source>
</evidence>
<evidence type="ECO:0000256" key="3">
    <source>
        <dbReference type="ARBA" id="ARBA00022475"/>
    </source>
</evidence>
<accession>A0A9D1LG25</accession>
<feature type="transmembrane region" description="Helical" evidence="15">
    <location>
        <begin position="147"/>
        <end position="172"/>
    </location>
</feature>
<evidence type="ECO:0000256" key="5">
    <source>
        <dbReference type="ARBA" id="ARBA00022692"/>
    </source>
</evidence>
<keyword evidence="6 13" id="KW-0547">Nucleotide-binding</keyword>
<evidence type="ECO:0000256" key="6">
    <source>
        <dbReference type="ARBA" id="ARBA00022741"/>
    </source>
</evidence>
<dbReference type="InterPro" id="IPR018541">
    <property type="entry name" value="Ftsk_gamma"/>
</dbReference>
<evidence type="ECO:0000313" key="17">
    <source>
        <dbReference type="EMBL" id="HIU38245.1"/>
    </source>
</evidence>
<dbReference type="InterPro" id="IPR036388">
    <property type="entry name" value="WH-like_DNA-bd_sf"/>
</dbReference>
<dbReference type="AlphaFoldDB" id="A0A9D1LG25"/>
<comment type="subcellular location">
    <subcellularLocation>
        <location evidence="1">Cell membrane</location>
        <topology evidence="1">Multi-pass membrane protein</topology>
    </subcellularLocation>
</comment>